<reference evidence="5 6" key="1">
    <citation type="submission" date="2022-09" db="EMBL/GenBank/DDBJ databases">
        <authorList>
            <person name="Han X.L."/>
            <person name="Wang Q."/>
            <person name="Lu T."/>
        </authorList>
    </citation>
    <scope>NUCLEOTIDE SEQUENCE [LARGE SCALE GENOMIC DNA]</scope>
    <source>
        <strain evidence="5 6">WQ 127069</strain>
    </source>
</reference>
<dbReference type="PANTHER" id="PTHR30146:SF109">
    <property type="entry name" value="HTH-TYPE TRANSCRIPTIONAL REGULATOR GALS"/>
    <property type="match status" value="1"/>
</dbReference>
<evidence type="ECO:0000256" key="2">
    <source>
        <dbReference type="ARBA" id="ARBA00023125"/>
    </source>
</evidence>
<keyword evidence="6" id="KW-1185">Reference proteome</keyword>
<dbReference type="InterPro" id="IPR028082">
    <property type="entry name" value="Peripla_BP_I"/>
</dbReference>
<dbReference type="SUPFAM" id="SSF47413">
    <property type="entry name" value="lambda repressor-like DNA-binding domains"/>
    <property type="match status" value="1"/>
</dbReference>
<dbReference type="Pfam" id="PF00356">
    <property type="entry name" value="LacI"/>
    <property type="match status" value="1"/>
</dbReference>
<protein>
    <submittedName>
        <fullName evidence="5">LacI family transcriptional regulator</fullName>
    </submittedName>
</protein>
<dbReference type="InterPro" id="IPR010982">
    <property type="entry name" value="Lambda_DNA-bd_dom_sf"/>
</dbReference>
<dbReference type="CDD" id="cd01392">
    <property type="entry name" value="HTH_LacI"/>
    <property type="match status" value="1"/>
</dbReference>
<dbReference type="Gene3D" id="3.40.50.2300">
    <property type="match status" value="2"/>
</dbReference>
<organism evidence="5 6">
    <name type="scientific">Paenibacillus baimaensis</name>
    <dbReference type="NCBI Taxonomy" id="2982185"/>
    <lineage>
        <taxon>Bacteria</taxon>
        <taxon>Bacillati</taxon>
        <taxon>Bacillota</taxon>
        <taxon>Bacilli</taxon>
        <taxon>Bacillales</taxon>
        <taxon>Paenibacillaceae</taxon>
        <taxon>Paenibacillus</taxon>
    </lineage>
</organism>
<dbReference type="RefSeq" id="WP_262687586.1">
    <property type="nucleotide sequence ID" value="NZ_JAOQIO010000107.1"/>
</dbReference>
<evidence type="ECO:0000259" key="4">
    <source>
        <dbReference type="PROSITE" id="PS50932"/>
    </source>
</evidence>
<name>A0ABT2UQ17_9BACL</name>
<dbReference type="PANTHER" id="PTHR30146">
    <property type="entry name" value="LACI-RELATED TRANSCRIPTIONAL REPRESSOR"/>
    <property type="match status" value="1"/>
</dbReference>
<dbReference type="Gene3D" id="1.10.260.40">
    <property type="entry name" value="lambda repressor-like DNA-binding domains"/>
    <property type="match status" value="1"/>
</dbReference>
<evidence type="ECO:0000313" key="5">
    <source>
        <dbReference type="EMBL" id="MCU6796753.1"/>
    </source>
</evidence>
<dbReference type="PROSITE" id="PS50932">
    <property type="entry name" value="HTH_LACI_2"/>
    <property type="match status" value="1"/>
</dbReference>
<gene>
    <name evidence="5" type="ORF">OB236_31970</name>
</gene>
<evidence type="ECO:0000313" key="6">
    <source>
        <dbReference type="Proteomes" id="UP001652445"/>
    </source>
</evidence>
<dbReference type="Pfam" id="PF13377">
    <property type="entry name" value="Peripla_BP_3"/>
    <property type="match status" value="1"/>
</dbReference>
<comment type="caution">
    <text evidence="5">The sequence shown here is derived from an EMBL/GenBank/DDBJ whole genome shotgun (WGS) entry which is preliminary data.</text>
</comment>
<evidence type="ECO:0000256" key="3">
    <source>
        <dbReference type="ARBA" id="ARBA00023163"/>
    </source>
</evidence>
<dbReference type="PRINTS" id="PR00036">
    <property type="entry name" value="HTHLACI"/>
</dbReference>
<dbReference type="SMART" id="SM00354">
    <property type="entry name" value="HTH_LACI"/>
    <property type="match status" value="1"/>
</dbReference>
<sequence>MSKNRQITIVDIAEAAGVSIATVSNVLNRRKVPMSEGTIRKVEKIAEELGYRRNVMAANLSRRKSFELGLMIPNYDAYYGRFAEEMERTAHRFGYHMSVFSAGGYDPDMEKRHLEVLLQRRVDGLFCHGLAMTPETTRQIVGDGTPLVLFNAWDWPQDIAIHAVNLNFADGCVQAVHHLVEQGCEALIYLSSIRSKATNEQRLKGFRQGLAELHKASVASGIVDLGGKPMAELVKQTQEISGGKGPIGILAFDDLTALRFMSAVQEQGYRVPEQYKIFGINNDPVSSACYPPISTLDIPYSQQAQYAITLMLRQLGEEPDTDKGVPTLPDSTEHELRIPLTMLPRLSTSS</sequence>
<keyword evidence="2" id="KW-0238">DNA-binding</keyword>
<dbReference type="Proteomes" id="UP001652445">
    <property type="component" value="Unassembled WGS sequence"/>
</dbReference>
<accession>A0ABT2UQ17</accession>
<feature type="domain" description="HTH lacI-type" evidence="4">
    <location>
        <begin position="7"/>
        <end position="62"/>
    </location>
</feature>
<dbReference type="EMBL" id="JAOQIO010000107">
    <property type="protein sequence ID" value="MCU6796753.1"/>
    <property type="molecule type" value="Genomic_DNA"/>
</dbReference>
<dbReference type="PROSITE" id="PS00356">
    <property type="entry name" value="HTH_LACI_1"/>
    <property type="match status" value="1"/>
</dbReference>
<dbReference type="InterPro" id="IPR046335">
    <property type="entry name" value="LacI/GalR-like_sensor"/>
</dbReference>
<keyword evidence="1" id="KW-0805">Transcription regulation</keyword>
<dbReference type="SUPFAM" id="SSF53822">
    <property type="entry name" value="Periplasmic binding protein-like I"/>
    <property type="match status" value="1"/>
</dbReference>
<proteinExistence type="predicted"/>
<evidence type="ECO:0000256" key="1">
    <source>
        <dbReference type="ARBA" id="ARBA00023015"/>
    </source>
</evidence>
<dbReference type="CDD" id="cd06267">
    <property type="entry name" value="PBP1_LacI_sugar_binding-like"/>
    <property type="match status" value="1"/>
</dbReference>
<dbReference type="InterPro" id="IPR000843">
    <property type="entry name" value="HTH_LacI"/>
</dbReference>
<keyword evidence="3" id="KW-0804">Transcription</keyword>